<proteinExistence type="predicted"/>
<organism evidence="1 2">
    <name type="scientific">SAR86 cluster bacterium</name>
    <dbReference type="NCBI Taxonomy" id="2030880"/>
    <lineage>
        <taxon>Bacteria</taxon>
        <taxon>Pseudomonadati</taxon>
        <taxon>Pseudomonadota</taxon>
        <taxon>Gammaproteobacteria</taxon>
        <taxon>SAR86 cluster</taxon>
    </lineage>
</organism>
<reference evidence="2" key="1">
    <citation type="submission" date="2017-08" db="EMBL/GenBank/DDBJ databases">
        <title>A dynamic microbial community with high functional redundancy inhabits the cold, oxic subseafloor aquifer.</title>
        <authorList>
            <person name="Tully B.J."/>
            <person name="Wheat C.G."/>
            <person name="Glazer B.T."/>
            <person name="Huber J.A."/>
        </authorList>
    </citation>
    <scope>NUCLEOTIDE SEQUENCE [LARGE SCALE GENOMIC DNA]</scope>
</reference>
<evidence type="ECO:0000313" key="2">
    <source>
        <dbReference type="Proteomes" id="UP000218327"/>
    </source>
</evidence>
<dbReference type="AlphaFoldDB" id="A0A2A5B0H0"/>
<comment type="caution">
    <text evidence="1">The sequence shown here is derived from an EMBL/GenBank/DDBJ whole genome shotgun (WGS) entry which is preliminary data.</text>
</comment>
<gene>
    <name evidence="1" type="ORF">COA96_08285</name>
</gene>
<evidence type="ECO:0000313" key="1">
    <source>
        <dbReference type="EMBL" id="PCJ24982.1"/>
    </source>
</evidence>
<accession>A0A2A5B0H0</accession>
<protein>
    <submittedName>
        <fullName evidence="1">Uncharacterized protein</fullName>
    </submittedName>
</protein>
<sequence length="98" mass="11134">MIAQTYKKMAGTSAVFLSASFNKASPVERDGLVWTAQELQLEKLAVEYQEKAPMQNALALEGLEEYDMPHNGDIRKVESINAEFVYFELLHAWIQIAR</sequence>
<dbReference type="EMBL" id="NVVJ01000021">
    <property type="protein sequence ID" value="PCJ24982.1"/>
    <property type="molecule type" value="Genomic_DNA"/>
</dbReference>
<name>A0A2A5B0H0_9GAMM</name>
<dbReference type="Proteomes" id="UP000218327">
    <property type="component" value="Unassembled WGS sequence"/>
</dbReference>